<keyword evidence="2" id="KW-1185">Reference proteome</keyword>
<name>A0AA38MGM8_9CUCU</name>
<dbReference type="EMBL" id="JALNTZ010000004">
    <property type="protein sequence ID" value="KAJ3655596.1"/>
    <property type="molecule type" value="Genomic_DNA"/>
</dbReference>
<comment type="caution">
    <text evidence="1">The sequence shown here is derived from an EMBL/GenBank/DDBJ whole genome shotgun (WGS) entry which is preliminary data.</text>
</comment>
<accession>A0AA38MGM8</accession>
<organism evidence="1 2">
    <name type="scientific">Zophobas morio</name>
    <dbReference type="NCBI Taxonomy" id="2755281"/>
    <lineage>
        <taxon>Eukaryota</taxon>
        <taxon>Metazoa</taxon>
        <taxon>Ecdysozoa</taxon>
        <taxon>Arthropoda</taxon>
        <taxon>Hexapoda</taxon>
        <taxon>Insecta</taxon>
        <taxon>Pterygota</taxon>
        <taxon>Neoptera</taxon>
        <taxon>Endopterygota</taxon>
        <taxon>Coleoptera</taxon>
        <taxon>Polyphaga</taxon>
        <taxon>Cucujiformia</taxon>
        <taxon>Tenebrionidae</taxon>
        <taxon>Zophobas</taxon>
    </lineage>
</organism>
<protein>
    <submittedName>
        <fullName evidence="1">Uncharacterized protein</fullName>
    </submittedName>
</protein>
<reference evidence="1" key="1">
    <citation type="journal article" date="2023" name="G3 (Bethesda)">
        <title>Whole genome assemblies of Zophobas morio and Tenebrio molitor.</title>
        <authorList>
            <person name="Kaur S."/>
            <person name="Stinson S.A."/>
            <person name="diCenzo G.C."/>
        </authorList>
    </citation>
    <scope>NUCLEOTIDE SEQUENCE</scope>
    <source>
        <strain evidence="1">QUZm001</strain>
    </source>
</reference>
<dbReference type="Proteomes" id="UP001168821">
    <property type="component" value="Unassembled WGS sequence"/>
</dbReference>
<gene>
    <name evidence="1" type="ORF">Zmor_014718</name>
</gene>
<evidence type="ECO:0000313" key="1">
    <source>
        <dbReference type="EMBL" id="KAJ3655596.1"/>
    </source>
</evidence>
<dbReference type="AlphaFoldDB" id="A0AA38MGM8"/>
<evidence type="ECO:0000313" key="2">
    <source>
        <dbReference type="Proteomes" id="UP001168821"/>
    </source>
</evidence>
<proteinExistence type="predicted"/>
<sequence length="66" mass="7985">MLKTTLINKERPRGWRAPAKDCVLHFLCWLVILLEPVLLRNSYLVWISYTATEEVIFRRHRICNMR</sequence>